<evidence type="ECO:0000259" key="15">
    <source>
        <dbReference type="PROSITE" id="PS50112"/>
    </source>
</evidence>
<keyword evidence="9" id="KW-0902">Two-component regulatory system</keyword>
<comment type="caution">
    <text evidence="17">The sequence shown here is derived from an EMBL/GenBank/DDBJ whole genome shotgun (WGS) entry which is preliminary data.</text>
</comment>
<dbReference type="PANTHER" id="PTHR43065:SF42">
    <property type="entry name" value="TWO-COMPONENT SENSOR PPRA"/>
    <property type="match status" value="1"/>
</dbReference>
<feature type="region of interest" description="Disordered" evidence="12">
    <location>
        <begin position="1024"/>
        <end position="1043"/>
    </location>
</feature>
<dbReference type="SUPFAM" id="SSF55874">
    <property type="entry name" value="ATPase domain of HSP90 chaperone/DNA topoisomerase II/histidine kinase"/>
    <property type="match status" value="1"/>
</dbReference>
<feature type="domain" description="PAS" evidence="15">
    <location>
        <begin position="638"/>
        <end position="691"/>
    </location>
</feature>
<feature type="domain" description="PAS" evidence="15">
    <location>
        <begin position="517"/>
        <end position="570"/>
    </location>
</feature>
<dbReference type="CDD" id="cd00130">
    <property type="entry name" value="PAS"/>
    <property type="match status" value="6"/>
</dbReference>
<keyword evidence="11" id="KW-0175">Coiled coil</keyword>
<dbReference type="NCBIfam" id="TIGR00229">
    <property type="entry name" value="sensory_box"/>
    <property type="match status" value="6"/>
</dbReference>
<dbReference type="GO" id="GO:0005524">
    <property type="term" value="F:ATP binding"/>
    <property type="evidence" value="ECO:0007669"/>
    <property type="project" value="UniProtKB-KW"/>
</dbReference>
<evidence type="ECO:0000256" key="8">
    <source>
        <dbReference type="ARBA" id="ARBA00022840"/>
    </source>
</evidence>
<dbReference type="InterPro" id="IPR036097">
    <property type="entry name" value="HisK_dim/P_sf"/>
</dbReference>
<dbReference type="GO" id="GO:0005886">
    <property type="term" value="C:plasma membrane"/>
    <property type="evidence" value="ECO:0007669"/>
    <property type="project" value="UniProtKB-SubCell"/>
</dbReference>
<keyword evidence="5" id="KW-0808">Transferase</keyword>
<dbReference type="InterPro" id="IPR003594">
    <property type="entry name" value="HATPase_dom"/>
</dbReference>
<evidence type="ECO:0000313" key="17">
    <source>
        <dbReference type="EMBL" id="GIF01878.1"/>
    </source>
</evidence>
<feature type="modified residue" description="4-aspartylphosphate" evidence="10">
    <location>
        <position position="1096"/>
    </location>
</feature>
<evidence type="ECO:0000256" key="12">
    <source>
        <dbReference type="SAM" id="MobiDB-lite"/>
    </source>
</evidence>
<dbReference type="InterPro" id="IPR036890">
    <property type="entry name" value="HATPase_C_sf"/>
</dbReference>
<dbReference type="SMART" id="SM00086">
    <property type="entry name" value="PAC"/>
    <property type="match status" value="6"/>
</dbReference>
<dbReference type="InterPro" id="IPR005467">
    <property type="entry name" value="His_kinase_dom"/>
</dbReference>
<dbReference type="InterPro" id="IPR011006">
    <property type="entry name" value="CheY-like_superfamily"/>
</dbReference>
<evidence type="ECO:0000256" key="7">
    <source>
        <dbReference type="ARBA" id="ARBA00022777"/>
    </source>
</evidence>
<evidence type="ECO:0000256" key="5">
    <source>
        <dbReference type="ARBA" id="ARBA00022679"/>
    </source>
</evidence>
<dbReference type="SUPFAM" id="SSF47384">
    <property type="entry name" value="Homodimeric domain of signal transducing histidine kinase"/>
    <property type="match status" value="1"/>
</dbReference>
<dbReference type="SMART" id="SM00388">
    <property type="entry name" value="HisKA"/>
    <property type="match status" value="1"/>
</dbReference>
<evidence type="ECO:0000256" key="1">
    <source>
        <dbReference type="ARBA" id="ARBA00000085"/>
    </source>
</evidence>
<evidence type="ECO:0000256" key="9">
    <source>
        <dbReference type="ARBA" id="ARBA00023012"/>
    </source>
</evidence>
<feature type="domain" description="Histidine kinase" evidence="13">
    <location>
        <begin position="794"/>
        <end position="1024"/>
    </location>
</feature>
<protein>
    <recommendedName>
        <fullName evidence="3">histidine kinase</fullName>
        <ecNumber evidence="3">2.7.13.3</ecNumber>
    </recommendedName>
</protein>
<evidence type="ECO:0000256" key="11">
    <source>
        <dbReference type="SAM" id="Coils"/>
    </source>
</evidence>
<dbReference type="InterPro" id="IPR001789">
    <property type="entry name" value="Sig_transdc_resp-reg_receiver"/>
</dbReference>
<evidence type="ECO:0000259" key="16">
    <source>
        <dbReference type="PROSITE" id="PS50113"/>
    </source>
</evidence>
<dbReference type="SMART" id="SM00448">
    <property type="entry name" value="REC"/>
    <property type="match status" value="1"/>
</dbReference>
<dbReference type="PROSITE" id="PS50113">
    <property type="entry name" value="PAC"/>
    <property type="match status" value="5"/>
</dbReference>
<feature type="domain" description="Response regulatory" evidence="14">
    <location>
        <begin position="1045"/>
        <end position="1161"/>
    </location>
</feature>
<evidence type="ECO:0000256" key="3">
    <source>
        <dbReference type="ARBA" id="ARBA00012438"/>
    </source>
</evidence>
<organism evidence="17 18">
    <name type="scientific">Paractinoplanes rishiriensis</name>
    <dbReference type="NCBI Taxonomy" id="1050105"/>
    <lineage>
        <taxon>Bacteria</taxon>
        <taxon>Bacillati</taxon>
        <taxon>Actinomycetota</taxon>
        <taxon>Actinomycetes</taxon>
        <taxon>Micromonosporales</taxon>
        <taxon>Micromonosporaceae</taxon>
        <taxon>Paractinoplanes</taxon>
    </lineage>
</organism>
<dbReference type="SUPFAM" id="SSF55785">
    <property type="entry name" value="PYP-like sensor domain (PAS domain)"/>
    <property type="match status" value="6"/>
</dbReference>
<keyword evidence="4 10" id="KW-0597">Phosphoprotein</keyword>
<feature type="coiled-coil region" evidence="11">
    <location>
        <begin position="756"/>
        <end position="788"/>
    </location>
</feature>
<reference evidence="17" key="1">
    <citation type="submission" date="2021-01" db="EMBL/GenBank/DDBJ databases">
        <title>Whole genome shotgun sequence of Actinoplanes rishiriensis NBRC 108556.</title>
        <authorList>
            <person name="Komaki H."/>
            <person name="Tamura T."/>
        </authorList>
    </citation>
    <scope>NUCLEOTIDE SEQUENCE</scope>
    <source>
        <strain evidence="17">NBRC 108556</strain>
    </source>
</reference>
<evidence type="ECO:0000256" key="10">
    <source>
        <dbReference type="PROSITE-ProRule" id="PRU00169"/>
    </source>
</evidence>
<accession>A0A919KAQ0</accession>
<feature type="domain" description="PAS" evidence="15">
    <location>
        <begin position="274"/>
        <end position="327"/>
    </location>
</feature>
<proteinExistence type="predicted"/>
<keyword evidence="18" id="KW-1185">Reference proteome</keyword>
<comment type="subcellular location">
    <subcellularLocation>
        <location evidence="2">Cell membrane</location>
    </subcellularLocation>
</comment>
<dbReference type="PROSITE" id="PS50110">
    <property type="entry name" value="RESPONSE_REGULATORY"/>
    <property type="match status" value="1"/>
</dbReference>
<dbReference type="EMBL" id="BOMV01000113">
    <property type="protein sequence ID" value="GIF01878.1"/>
    <property type="molecule type" value="Genomic_DNA"/>
</dbReference>
<dbReference type="Pfam" id="PF00989">
    <property type="entry name" value="PAS"/>
    <property type="match status" value="2"/>
</dbReference>
<name>A0A919KAQ0_9ACTN</name>
<dbReference type="Proteomes" id="UP000636960">
    <property type="component" value="Unassembled WGS sequence"/>
</dbReference>
<dbReference type="GO" id="GO:0000155">
    <property type="term" value="F:phosphorelay sensor kinase activity"/>
    <property type="evidence" value="ECO:0007669"/>
    <property type="project" value="InterPro"/>
</dbReference>
<gene>
    <name evidence="17" type="ORF">Ari01nite_93420</name>
</gene>
<evidence type="ECO:0000259" key="14">
    <source>
        <dbReference type="PROSITE" id="PS50110"/>
    </source>
</evidence>
<evidence type="ECO:0000256" key="4">
    <source>
        <dbReference type="ARBA" id="ARBA00022553"/>
    </source>
</evidence>
<dbReference type="CDD" id="cd00156">
    <property type="entry name" value="REC"/>
    <property type="match status" value="1"/>
</dbReference>
<feature type="domain" description="PAC" evidence="16">
    <location>
        <begin position="594"/>
        <end position="644"/>
    </location>
</feature>
<dbReference type="SMART" id="SM00091">
    <property type="entry name" value="PAS"/>
    <property type="match status" value="6"/>
</dbReference>
<evidence type="ECO:0000256" key="2">
    <source>
        <dbReference type="ARBA" id="ARBA00004236"/>
    </source>
</evidence>
<evidence type="ECO:0000313" key="18">
    <source>
        <dbReference type="Proteomes" id="UP000636960"/>
    </source>
</evidence>
<dbReference type="InterPro" id="IPR000700">
    <property type="entry name" value="PAS-assoc_C"/>
</dbReference>
<evidence type="ECO:0000259" key="13">
    <source>
        <dbReference type="PROSITE" id="PS50109"/>
    </source>
</evidence>
<dbReference type="InterPro" id="IPR013767">
    <property type="entry name" value="PAS_fold"/>
</dbReference>
<evidence type="ECO:0000256" key="6">
    <source>
        <dbReference type="ARBA" id="ARBA00022741"/>
    </source>
</evidence>
<dbReference type="PROSITE" id="PS50112">
    <property type="entry name" value="PAS"/>
    <property type="match status" value="6"/>
</dbReference>
<dbReference type="SMART" id="SM00387">
    <property type="entry name" value="HATPase_c"/>
    <property type="match status" value="1"/>
</dbReference>
<feature type="domain" description="PAC" evidence="16">
    <location>
        <begin position="351"/>
        <end position="401"/>
    </location>
</feature>
<dbReference type="Gene3D" id="1.10.287.130">
    <property type="match status" value="1"/>
</dbReference>
<dbReference type="SUPFAM" id="SSF52172">
    <property type="entry name" value="CheY-like"/>
    <property type="match status" value="1"/>
</dbReference>
<feature type="domain" description="PAS" evidence="15">
    <location>
        <begin position="153"/>
        <end position="206"/>
    </location>
</feature>
<dbReference type="EC" id="2.7.13.3" evidence="3"/>
<dbReference type="Gene3D" id="3.30.565.10">
    <property type="entry name" value="Histidine kinase-like ATPase, C-terminal domain"/>
    <property type="match status" value="1"/>
</dbReference>
<dbReference type="Gene3D" id="3.40.50.2300">
    <property type="match status" value="1"/>
</dbReference>
<dbReference type="Pfam" id="PF13426">
    <property type="entry name" value="PAS_9"/>
    <property type="match status" value="4"/>
</dbReference>
<dbReference type="PROSITE" id="PS50109">
    <property type="entry name" value="HIS_KIN"/>
    <property type="match status" value="1"/>
</dbReference>
<dbReference type="InterPro" id="IPR001610">
    <property type="entry name" value="PAC"/>
</dbReference>
<feature type="domain" description="PAC" evidence="16">
    <location>
        <begin position="109"/>
        <end position="159"/>
    </location>
</feature>
<dbReference type="PRINTS" id="PR00344">
    <property type="entry name" value="BCTRLSENSOR"/>
</dbReference>
<sequence length="1164" mass="126597">MNAPNPVYRRRGVSPVRATSSGGEAVEMVTQRSFGDSGLLEAAPDAIVAVTADGLIGLVNAQAERLFGYDRAELLGQPIELLVPEDARDVHPSHRRRYSADAHPRPMGAGMHLAGRRKDGSRFPAEISLSPIDTEQGPLVAAAVRDVSDRIRAEAKFRGLLEAAPDAIVGATSDGTIALVNAQTERLFGYGRDELIGRPVEILIPEYARDAHPGYRDGYLHDPAPRPMGAGMQLAGRRKDGSRFPAEISLSSIDTEDGLLVSAAVRDVSDRIRAEAKFRGLLEAAPDAIIGVTRDGTIALANAQTERLFGYSRNELIGQPIEILVPDRVRSVHPEHRRQYFAQPQPRPMGAGLELSARRKDGTEFWCEISLSSIETEEGTLVSAAVRDITERRRAAEAQNRLATIVQSSHDAIMGKTLDGVITSWNPGAERLYGYTADEMIGRNAEELFPAARRASEAGILARIGRGERVEQYQTERVRKDGSTVTVSLSMSPITDAAGTIIGVASVSRDISERQRAEAKFLSLLEAAPDAIVGVAPDGTIALVNAQVEQLFGYQRDQLLGQPVEILVPEYARDRHPGYRRGYLTDPAPRPMGAGMQLAGRRRDGSHFPAEISLSSIQTDDGILVSAAIRDVTERTRAEAKFRGLLEAAPDAIVGVAADGQITLVNAQAERLFGYHRDELLGQPIEILVPDRVRRVHPAHRTDYFRHPQPRPMGAGTQLAARRKDGTEFPAEISLSALDTEDGPIVSAAIRDVTDRIEAQAERERLKAAAERERLEAQLHQAQRLESLGQLAGGVAHDFNNLLAVMLNYTTFVAEEIADAADREGGRWPQVSHDIRQIQRAGERATELTHQLLAFGRREVVRPQVLNLNTVVAEIEALLQRTLGEHIQLHTTPDPHLWPVLADPGQLEQVLVNLAVNARDAMPDGGTLSIDTTNLTIADTTTAPPGLRTGRYVKLRVADTGTGIAPDVAERVFEPFFTTKPKGEGTGLGLATVYGIITQAGGHADIRSCPDAGTAFTAYLPATDQQPEQVEQPTAPAPRSHSGETVLVVEDEEALREVTRRILSRNGYHVLTAHNGPEALKIAEQCTHDIHLLLTDVIMPHMLGKELATKIRDLSPHTRVLYMSGYAQPVLASQGTLDPGVILVEKPFSETTLLDRIRTVLDPP</sequence>
<feature type="domain" description="PAC" evidence="16">
    <location>
        <begin position="471"/>
        <end position="523"/>
    </location>
</feature>
<dbReference type="InterPro" id="IPR035965">
    <property type="entry name" value="PAS-like_dom_sf"/>
</dbReference>
<dbReference type="AlphaFoldDB" id="A0A919KAQ0"/>
<feature type="domain" description="PAS" evidence="15">
    <location>
        <begin position="398"/>
        <end position="444"/>
    </location>
</feature>
<dbReference type="InterPro" id="IPR003661">
    <property type="entry name" value="HisK_dim/P_dom"/>
</dbReference>
<dbReference type="InterPro" id="IPR000014">
    <property type="entry name" value="PAS"/>
</dbReference>
<keyword evidence="8" id="KW-0067">ATP-binding</keyword>
<keyword evidence="6" id="KW-0547">Nucleotide-binding</keyword>
<feature type="domain" description="PAS" evidence="15">
    <location>
        <begin position="39"/>
        <end position="101"/>
    </location>
</feature>
<feature type="domain" description="PAC" evidence="16">
    <location>
        <begin position="715"/>
        <end position="765"/>
    </location>
</feature>
<comment type="catalytic activity">
    <reaction evidence="1">
        <text>ATP + protein L-histidine = ADP + protein N-phospho-L-histidine.</text>
        <dbReference type="EC" id="2.7.13.3"/>
    </reaction>
</comment>
<dbReference type="Gene3D" id="3.30.450.20">
    <property type="entry name" value="PAS domain"/>
    <property type="match status" value="6"/>
</dbReference>
<keyword evidence="7" id="KW-0418">Kinase</keyword>
<dbReference type="Pfam" id="PF00072">
    <property type="entry name" value="Response_reg"/>
    <property type="match status" value="1"/>
</dbReference>
<dbReference type="Pfam" id="PF02518">
    <property type="entry name" value="HATPase_c"/>
    <property type="match status" value="1"/>
</dbReference>
<dbReference type="GO" id="GO:0006355">
    <property type="term" value="P:regulation of DNA-templated transcription"/>
    <property type="evidence" value="ECO:0007669"/>
    <property type="project" value="InterPro"/>
</dbReference>
<dbReference type="InterPro" id="IPR004358">
    <property type="entry name" value="Sig_transdc_His_kin-like_C"/>
</dbReference>
<dbReference type="PANTHER" id="PTHR43065">
    <property type="entry name" value="SENSOR HISTIDINE KINASE"/>
    <property type="match status" value="1"/>
</dbReference>